<evidence type="ECO:0000313" key="9">
    <source>
        <dbReference type="EMBL" id="TDT70566.1"/>
    </source>
</evidence>
<dbReference type="PANTHER" id="PTHR42745:SF1">
    <property type="entry name" value="ARABINOSE 5-PHOSPHATE ISOMERASE KDSD"/>
    <property type="match status" value="1"/>
</dbReference>
<dbReference type="GO" id="GO:1901135">
    <property type="term" value="P:carbohydrate derivative metabolic process"/>
    <property type="evidence" value="ECO:0007669"/>
    <property type="project" value="InterPro"/>
</dbReference>
<keyword evidence="3 6" id="KW-0129">CBS domain</keyword>
<dbReference type="PANTHER" id="PTHR42745">
    <property type="match status" value="1"/>
</dbReference>
<evidence type="ECO:0000259" key="7">
    <source>
        <dbReference type="PROSITE" id="PS51371"/>
    </source>
</evidence>
<name>A0AA46I5K1_9FUSO</name>
<comment type="caution">
    <text evidence="9">The sequence shown here is derived from an EMBL/GenBank/DDBJ whole genome shotgun (WGS) entry which is preliminary data.</text>
</comment>
<dbReference type="FunFam" id="3.40.50.10490:FF:000011">
    <property type="entry name" value="Arabinose 5-phosphate isomerase"/>
    <property type="match status" value="1"/>
</dbReference>
<comment type="similarity">
    <text evidence="1 4">Belongs to the SIS family. GutQ/KpsF subfamily.</text>
</comment>
<dbReference type="RefSeq" id="WP_134113001.1">
    <property type="nucleotide sequence ID" value="NZ_SOBG01000004.1"/>
</dbReference>
<dbReference type="InterPro" id="IPR001347">
    <property type="entry name" value="SIS_dom"/>
</dbReference>
<dbReference type="CDD" id="cd04604">
    <property type="entry name" value="CBS_pair_SIS_assoc"/>
    <property type="match status" value="1"/>
</dbReference>
<evidence type="ECO:0000313" key="10">
    <source>
        <dbReference type="Proteomes" id="UP000294678"/>
    </source>
</evidence>
<evidence type="ECO:0000256" key="3">
    <source>
        <dbReference type="ARBA" id="ARBA00023122"/>
    </source>
</evidence>
<feature type="site" description="Catalytically relevant" evidence="5">
    <location>
        <position position="143"/>
    </location>
</feature>
<dbReference type="Gene3D" id="3.10.580.10">
    <property type="entry name" value="CBS-domain"/>
    <property type="match status" value="1"/>
</dbReference>
<dbReference type="Gene3D" id="3.40.50.10490">
    <property type="entry name" value="Glucose-6-phosphate isomerase like protein, domain 1"/>
    <property type="match status" value="1"/>
</dbReference>
<sequence length="319" mass="34523">MDILKFAKEIFEIEINELNKVKNKLDNSFEKAINLILNSKGKVVVTGIGKSGIIGKKIAATFASTGTLAVFMNAAEGIHGDLGMISKDDIVLAISNSGNSDEVISIIPSIKKIGATLIALTGNKKSILAKEANCILNIGVETEACPINLAPTSSTTATLVMGDALAATLIKLRNFKPEHFAIYHPGGALGKRLLLKVNDVMHKSNNLAIVNSNAPIDKIIIEMTNKNLGAVCVVENDIMVGIITEGDIRRALKNKENFFNYIANDIMTKNFTYITENDMAIKALELMENRESQISVLPVLNNKKLVGLVRIHDLLKVSV</sequence>
<dbReference type="InterPro" id="IPR046348">
    <property type="entry name" value="SIS_dom_sf"/>
</dbReference>
<dbReference type="PROSITE" id="PS51371">
    <property type="entry name" value="CBS"/>
    <property type="match status" value="2"/>
</dbReference>
<dbReference type="GO" id="GO:0005975">
    <property type="term" value="P:carbohydrate metabolic process"/>
    <property type="evidence" value="ECO:0007669"/>
    <property type="project" value="InterPro"/>
</dbReference>
<keyword evidence="2" id="KW-0677">Repeat</keyword>
<evidence type="ECO:0000256" key="2">
    <source>
        <dbReference type="ARBA" id="ARBA00022737"/>
    </source>
</evidence>
<dbReference type="GO" id="GO:0019146">
    <property type="term" value="F:arabinose-5-phosphate isomerase activity"/>
    <property type="evidence" value="ECO:0007669"/>
    <property type="project" value="UniProtKB-ARBA"/>
</dbReference>
<evidence type="ECO:0000259" key="8">
    <source>
        <dbReference type="PROSITE" id="PS51464"/>
    </source>
</evidence>
<organism evidence="9 10">
    <name type="scientific">Hypnocyclicus thermotrophus</name>
    <dbReference type="NCBI Taxonomy" id="1627895"/>
    <lineage>
        <taxon>Bacteria</taxon>
        <taxon>Fusobacteriati</taxon>
        <taxon>Fusobacteriota</taxon>
        <taxon>Fusobacteriia</taxon>
        <taxon>Fusobacteriales</taxon>
        <taxon>Fusobacteriaceae</taxon>
        <taxon>Hypnocyclicus</taxon>
    </lineage>
</organism>
<dbReference type="InterPro" id="IPR000644">
    <property type="entry name" value="CBS_dom"/>
</dbReference>
<keyword evidence="10" id="KW-1185">Reference proteome</keyword>
<dbReference type="CDD" id="cd05014">
    <property type="entry name" value="SIS_Kpsf"/>
    <property type="match status" value="1"/>
</dbReference>
<feature type="domain" description="CBS" evidence="7">
    <location>
        <begin position="201"/>
        <end position="259"/>
    </location>
</feature>
<gene>
    <name evidence="9" type="ORF">EV215_1113</name>
</gene>
<dbReference type="InterPro" id="IPR004800">
    <property type="entry name" value="KdsD/KpsF-type"/>
</dbReference>
<dbReference type="Pfam" id="PF00571">
    <property type="entry name" value="CBS"/>
    <property type="match status" value="2"/>
</dbReference>
<protein>
    <submittedName>
        <fullName evidence="9">Arabinose-5-phosphate isomerase</fullName>
    </submittedName>
</protein>
<dbReference type="GO" id="GO:0097367">
    <property type="term" value="F:carbohydrate derivative binding"/>
    <property type="evidence" value="ECO:0007669"/>
    <property type="project" value="InterPro"/>
</dbReference>
<dbReference type="Proteomes" id="UP000294678">
    <property type="component" value="Unassembled WGS sequence"/>
</dbReference>
<dbReference type="EMBL" id="SOBG01000004">
    <property type="protein sequence ID" value="TDT70566.1"/>
    <property type="molecule type" value="Genomic_DNA"/>
</dbReference>
<feature type="domain" description="SIS" evidence="8">
    <location>
        <begin position="32"/>
        <end position="175"/>
    </location>
</feature>
<reference evidence="9 10" key="1">
    <citation type="submission" date="2019-03" db="EMBL/GenBank/DDBJ databases">
        <title>Genomic Encyclopedia of Type Strains, Phase IV (KMG-IV): sequencing the most valuable type-strain genomes for metagenomic binning, comparative biology and taxonomic classification.</title>
        <authorList>
            <person name="Goeker M."/>
        </authorList>
    </citation>
    <scope>NUCLEOTIDE SEQUENCE [LARGE SCALE GENOMIC DNA]</scope>
    <source>
        <strain evidence="9 10">DSM 100055</strain>
    </source>
</reference>
<evidence type="ECO:0000256" key="1">
    <source>
        <dbReference type="ARBA" id="ARBA00008165"/>
    </source>
</evidence>
<dbReference type="Pfam" id="PF01380">
    <property type="entry name" value="SIS"/>
    <property type="match status" value="1"/>
</dbReference>
<evidence type="ECO:0000256" key="6">
    <source>
        <dbReference type="PROSITE-ProRule" id="PRU00703"/>
    </source>
</evidence>
<dbReference type="PROSITE" id="PS51464">
    <property type="entry name" value="SIS"/>
    <property type="match status" value="1"/>
</dbReference>
<dbReference type="InterPro" id="IPR046342">
    <property type="entry name" value="CBS_dom_sf"/>
</dbReference>
<keyword evidence="9" id="KW-0413">Isomerase</keyword>
<dbReference type="SMART" id="SM00116">
    <property type="entry name" value="CBS"/>
    <property type="match status" value="2"/>
</dbReference>
<dbReference type="AlphaFoldDB" id="A0AA46I5K1"/>
<dbReference type="InterPro" id="IPR035474">
    <property type="entry name" value="SIS_Kpsf"/>
</dbReference>
<dbReference type="PIRSF" id="PIRSF004692">
    <property type="entry name" value="KdsD_KpsF"/>
    <property type="match status" value="1"/>
</dbReference>
<proteinExistence type="inferred from homology"/>
<feature type="site" description="Catalytically relevant" evidence="5">
    <location>
        <position position="184"/>
    </location>
</feature>
<evidence type="ECO:0000256" key="4">
    <source>
        <dbReference type="PIRNR" id="PIRNR004692"/>
    </source>
</evidence>
<accession>A0AA46I5K1</accession>
<feature type="site" description="Catalytically relevant" evidence="5">
    <location>
        <position position="50"/>
    </location>
</feature>
<feature type="domain" description="CBS" evidence="7">
    <location>
        <begin position="267"/>
        <end position="319"/>
    </location>
</feature>
<dbReference type="SUPFAM" id="SSF53697">
    <property type="entry name" value="SIS domain"/>
    <property type="match status" value="1"/>
</dbReference>
<dbReference type="InterPro" id="IPR050986">
    <property type="entry name" value="GutQ/KpsF_isomerases"/>
</dbReference>
<dbReference type="NCBIfam" id="TIGR00393">
    <property type="entry name" value="kpsF"/>
    <property type="match status" value="1"/>
</dbReference>
<evidence type="ECO:0000256" key="5">
    <source>
        <dbReference type="PIRSR" id="PIRSR004692-3"/>
    </source>
</evidence>
<feature type="site" description="Catalytically relevant" evidence="5">
    <location>
        <position position="102"/>
    </location>
</feature>